<name>A0A9Q1BS26_HOLLE</name>
<accession>A0A9Q1BS26</accession>
<keyword evidence="6" id="KW-1185">Reference proteome</keyword>
<feature type="domain" description="AIG1-type G" evidence="4">
    <location>
        <begin position="129"/>
        <end position="338"/>
    </location>
</feature>
<dbReference type="EMBL" id="JAIZAY010000012">
    <property type="protein sequence ID" value="KAJ8031720.1"/>
    <property type="molecule type" value="Genomic_DNA"/>
</dbReference>
<dbReference type="InterPro" id="IPR027417">
    <property type="entry name" value="P-loop_NTPase"/>
</dbReference>
<organism evidence="5 6">
    <name type="scientific">Holothuria leucospilota</name>
    <name type="common">Black long sea cucumber</name>
    <name type="synonym">Mertensiothuria leucospilota</name>
    <dbReference type="NCBI Taxonomy" id="206669"/>
    <lineage>
        <taxon>Eukaryota</taxon>
        <taxon>Metazoa</taxon>
        <taxon>Echinodermata</taxon>
        <taxon>Eleutherozoa</taxon>
        <taxon>Echinozoa</taxon>
        <taxon>Holothuroidea</taxon>
        <taxon>Aspidochirotacea</taxon>
        <taxon>Aspidochirotida</taxon>
        <taxon>Holothuriidae</taxon>
        <taxon>Holothuria</taxon>
    </lineage>
</organism>
<proteinExistence type="inferred from homology"/>
<dbReference type="Pfam" id="PF04548">
    <property type="entry name" value="AIG1"/>
    <property type="match status" value="1"/>
</dbReference>
<sequence length="436" mass="50806">MAEHSGDFNIDVRMERKYNLQQWREDFRRGNFEMVTEKRYIAFRKATMTHEQILLFEVNEKCPPEPPSDLRWEEFPYLSRTEFHDGLDCGKEREQMKTENEKKGRLVERWLERLRFHPTIEGGVPNQLEIPLNMVVVGKTGSGKSATANTILGDKGGFREGVGIGAVTEDITFGDSNWNGIDVEVTDTPGLFDTRNSTEARLKAIARIVTESPNGVHAFIFVVNASNRFTEGELETQRELKLQFGDEFMKHSMLVFSFGNLIIEEQSTVEETCEIIKRIGKENKTFIESFENRIIAVDNKSDILAMQQRYRKRLISMALNISQNCQKGYRKKFFETAQREKKKIKLSELGEIIFNLIRRKIRKDSSFIEKVDRLDVSDDFIRDIQKELRLRGLTFSHDEIKKCALKVMKRDKVVFEAVYREVEGFFKSMFRMCVIL</sequence>
<dbReference type="InterPro" id="IPR045058">
    <property type="entry name" value="GIMA/IAN/Toc"/>
</dbReference>
<evidence type="ECO:0000313" key="6">
    <source>
        <dbReference type="Proteomes" id="UP001152320"/>
    </source>
</evidence>
<dbReference type="PANTHER" id="PTHR10903:SF184">
    <property type="entry name" value="GTP-BINDING PROTEIN A"/>
    <property type="match status" value="1"/>
</dbReference>
<dbReference type="InterPro" id="IPR006703">
    <property type="entry name" value="G_AIG1"/>
</dbReference>
<dbReference type="PANTHER" id="PTHR10903">
    <property type="entry name" value="GTPASE, IMAP FAMILY MEMBER-RELATED"/>
    <property type="match status" value="1"/>
</dbReference>
<dbReference type="AlphaFoldDB" id="A0A9Q1BS26"/>
<reference evidence="5" key="1">
    <citation type="submission" date="2021-10" db="EMBL/GenBank/DDBJ databases">
        <title>Tropical sea cucumber genome reveals ecological adaptation and Cuvierian tubules defense mechanism.</title>
        <authorList>
            <person name="Chen T."/>
        </authorList>
    </citation>
    <scope>NUCLEOTIDE SEQUENCE</scope>
    <source>
        <strain evidence="5">Nanhai2018</strain>
        <tissue evidence="5">Muscle</tissue>
    </source>
</reference>
<evidence type="ECO:0000256" key="2">
    <source>
        <dbReference type="ARBA" id="ARBA00022741"/>
    </source>
</evidence>
<dbReference type="SUPFAM" id="SSF52540">
    <property type="entry name" value="P-loop containing nucleoside triphosphate hydrolases"/>
    <property type="match status" value="1"/>
</dbReference>
<evidence type="ECO:0000256" key="1">
    <source>
        <dbReference type="ARBA" id="ARBA00008535"/>
    </source>
</evidence>
<keyword evidence="2" id="KW-0547">Nucleotide-binding</keyword>
<keyword evidence="3" id="KW-0342">GTP-binding</keyword>
<comment type="caution">
    <text evidence="5">The sequence shown here is derived from an EMBL/GenBank/DDBJ whole genome shotgun (WGS) entry which is preliminary data.</text>
</comment>
<comment type="similarity">
    <text evidence="1">Belongs to the TRAFAC class TrmE-Era-EngA-EngB-Septin-like GTPase superfamily. AIG1/Toc34/Toc159-like paraseptin GTPase family. IAN subfamily.</text>
</comment>
<dbReference type="GO" id="GO:0005525">
    <property type="term" value="F:GTP binding"/>
    <property type="evidence" value="ECO:0007669"/>
    <property type="project" value="UniProtKB-KW"/>
</dbReference>
<dbReference type="PROSITE" id="PS51720">
    <property type="entry name" value="G_AIG1"/>
    <property type="match status" value="1"/>
</dbReference>
<gene>
    <name evidence="5" type="ORF">HOLleu_25005</name>
</gene>
<protein>
    <submittedName>
        <fullName evidence="5">Immune-associated nucleotide-binding protein 7</fullName>
    </submittedName>
</protein>
<evidence type="ECO:0000313" key="5">
    <source>
        <dbReference type="EMBL" id="KAJ8031720.1"/>
    </source>
</evidence>
<evidence type="ECO:0000259" key="4">
    <source>
        <dbReference type="PROSITE" id="PS51720"/>
    </source>
</evidence>
<evidence type="ECO:0000256" key="3">
    <source>
        <dbReference type="ARBA" id="ARBA00023134"/>
    </source>
</evidence>
<dbReference type="OrthoDB" id="8954335at2759"/>
<dbReference type="Proteomes" id="UP001152320">
    <property type="component" value="Chromosome 12"/>
</dbReference>
<dbReference type="Gene3D" id="3.40.50.300">
    <property type="entry name" value="P-loop containing nucleotide triphosphate hydrolases"/>
    <property type="match status" value="1"/>
</dbReference>